<evidence type="ECO:0000313" key="1">
    <source>
        <dbReference type="EMBL" id="CAI9929762.1"/>
    </source>
</evidence>
<proteinExistence type="predicted"/>
<reference evidence="2 3" key="2">
    <citation type="submission" date="2024-07" db="EMBL/GenBank/DDBJ databases">
        <authorList>
            <person name="Akdeniz Z."/>
        </authorList>
    </citation>
    <scope>NUCLEOTIDE SEQUENCE [LARGE SCALE GENOMIC DNA]</scope>
</reference>
<dbReference type="EMBL" id="CAXDID020000029">
    <property type="protein sequence ID" value="CAL5993038.1"/>
    <property type="molecule type" value="Genomic_DNA"/>
</dbReference>
<dbReference type="AlphaFoldDB" id="A0AA86P3Y9"/>
<name>A0AA86P3Y9_9EUKA</name>
<evidence type="ECO:0000313" key="2">
    <source>
        <dbReference type="EMBL" id="CAL5993038.1"/>
    </source>
</evidence>
<reference evidence="1" key="1">
    <citation type="submission" date="2023-06" db="EMBL/GenBank/DDBJ databases">
        <authorList>
            <person name="Kurt Z."/>
        </authorList>
    </citation>
    <scope>NUCLEOTIDE SEQUENCE</scope>
</reference>
<gene>
    <name evidence="2" type="ORF">HINF_LOCUS12876</name>
    <name evidence="1" type="ORF">HINF_LOCUS17407</name>
</gene>
<keyword evidence="3" id="KW-1185">Reference proteome</keyword>
<organism evidence="1">
    <name type="scientific">Hexamita inflata</name>
    <dbReference type="NCBI Taxonomy" id="28002"/>
    <lineage>
        <taxon>Eukaryota</taxon>
        <taxon>Metamonada</taxon>
        <taxon>Diplomonadida</taxon>
        <taxon>Hexamitidae</taxon>
        <taxon>Hexamitinae</taxon>
        <taxon>Hexamita</taxon>
    </lineage>
</organism>
<accession>A0AA86P3Y9</accession>
<dbReference type="EMBL" id="CATOUU010000440">
    <property type="protein sequence ID" value="CAI9929762.1"/>
    <property type="molecule type" value="Genomic_DNA"/>
</dbReference>
<protein>
    <submittedName>
        <fullName evidence="2">Hypothetical_protein</fullName>
    </submittedName>
</protein>
<comment type="caution">
    <text evidence="1">The sequence shown here is derived from an EMBL/GenBank/DDBJ whole genome shotgun (WGS) entry which is preliminary data.</text>
</comment>
<evidence type="ECO:0000313" key="3">
    <source>
        <dbReference type="Proteomes" id="UP001642409"/>
    </source>
</evidence>
<sequence>MQEDTLLALESRLSKLLALKSSNRKIKQMVLSQSSSLFKESLAHSINQQNQLNLYEKIDELSSIPWQQVGYDINLKKTSDVNEAINNLATIKQITENILKSHVKASEQFCHNFIRQNKIVQIPKDVEILFQDAKLSHYNIQRLFLKDKTLKQFVIQLTQNFNAFSQQIYDFPVQSSKEFKNALRIYICSNWEQLHSDISAKIYEFVRAQSEKEKELSLNMYFMLINGYTIQYTKEGLEFINNLTDDELENISIE</sequence>
<dbReference type="Proteomes" id="UP001642409">
    <property type="component" value="Unassembled WGS sequence"/>
</dbReference>